<organism evidence="4 5">
    <name type="scientific">Aeoliella straminimaris</name>
    <dbReference type="NCBI Taxonomy" id="2954799"/>
    <lineage>
        <taxon>Bacteria</taxon>
        <taxon>Pseudomonadati</taxon>
        <taxon>Planctomycetota</taxon>
        <taxon>Planctomycetia</taxon>
        <taxon>Pirellulales</taxon>
        <taxon>Lacipirellulaceae</taxon>
        <taxon>Aeoliella</taxon>
    </lineage>
</organism>
<protein>
    <recommendedName>
        <fullName evidence="6">LTXXQ motif family protein</fullName>
    </recommendedName>
</protein>
<evidence type="ECO:0000256" key="1">
    <source>
        <dbReference type="SAM" id="Coils"/>
    </source>
</evidence>
<dbReference type="EMBL" id="JAMXLR010000092">
    <property type="protein sequence ID" value="MCO6047599.1"/>
    <property type="molecule type" value="Genomic_DNA"/>
</dbReference>
<keyword evidence="1" id="KW-0175">Coiled coil</keyword>
<name>A0A9X2FI77_9BACT</name>
<reference evidence="4" key="1">
    <citation type="submission" date="2022-06" db="EMBL/GenBank/DDBJ databases">
        <title>Aeoliella straminimaris, a novel planctomycete from sediments.</title>
        <authorList>
            <person name="Vitorino I.R."/>
            <person name="Lage O.M."/>
        </authorList>
    </citation>
    <scope>NUCLEOTIDE SEQUENCE</scope>
    <source>
        <strain evidence="4">ICT_H6.2</strain>
    </source>
</reference>
<sequence length="237" mass="26119">MTSNRIFSLSLLALAVLAACSADVLAQPGGGRGRFGGPGGDVTGLLQSDNVRAELEITDDQLADLQSMGDDLRNEMRSMFEGMRDLSDEERRDRFQTMREDMEDIRAEAESRMGNILLPHQMARLKEIQLQQQIQRGGLQGALRGPLAEELGITDAQREELMAKAQELQQEMQEKIAQLRKDAEEELMQVLTPEQQSKLKSMTGSEFEVEQRGFGRGGFGGQQGPGGRGGRGRPQGN</sequence>
<evidence type="ECO:0008006" key="6">
    <source>
        <dbReference type="Google" id="ProtNLM"/>
    </source>
</evidence>
<gene>
    <name evidence="4" type="ORF">NG895_27150</name>
</gene>
<keyword evidence="5" id="KW-1185">Reference proteome</keyword>
<evidence type="ECO:0000256" key="2">
    <source>
        <dbReference type="SAM" id="MobiDB-lite"/>
    </source>
</evidence>
<evidence type="ECO:0000256" key="3">
    <source>
        <dbReference type="SAM" id="SignalP"/>
    </source>
</evidence>
<dbReference type="RefSeq" id="WP_252855709.1">
    <property type="nucleotide sequence ID" value="NZ_JAMXLR010000092.1"/>
</dbReference>
<feature type="coiled-coil region" evidence="1">
    <location>
        <begin position="151"/>
        <end position="189"/>
    </location>
</feature>
<feature type="chain" id="PRO_5040768560" description="LTXXQ motif family protein" evidence="3">
    <location>
        <begin position="27"/>
        <end position="237"/>
    </location>
</feature>
<feature type="region of interest" description="Disordered" evidence="2">
    <location>
        <begin position="192"/>
        <end position="237"/>
    </location>
</feature>
<keyword evidence="3" id="KW-0732">Signal</keyword>
<feature type="signal peptide" evidence="3">
    <location>
        <begin position="1"/>
        <end position="26"/>
    </location>
</feature>
<accession>A0A9X2FI77</accession>
<dbReference type="Proteomes" id="UP001155241">
    <property type="component" value="Unassembled WGS sequence"/>
</dbReference>
<dbReference type="AlphaFoldDB" id="A0A9X2FI77"/>
<feature type="compositionally biased region" description="Polar residues" evidence="2">
    <location>
        <begin position="192"/>
        <end position="204"/>
    </location>
</feature>
<comment type="caution">
    <text evidence="4">The sequence shown here is derived from an EMBL/GenBank/DDBJ whole genome shotgun (WGS) entry which is preliminary data.</text>
</comment>
<evidence type="ECO:0000313" key="5">
    <source>
        <dbReference type="Proteomes" id="UP001155241"/>
    </source>
</evidence>
<evidence type="ECO:0000313" key="4">
    <source>
        <dbReference type="EMBL" id="MCO6047599.1"/>
    </source>
</evidence>
<feature type="compositionally biased region" description="Gly residues" evidence="2">
    <location>
        <begin position="214"/>
        <end position="237"/>
    </location>
</feature>
<proteinExistence type="predicted"/>
<dbReference type="PROSITE" id="PS51257">
    <property type="entry name" value="PROKAR_LIPOPROTEIN"/>
    <property type="match status" value="1"/>
</dbReference>